<keyword evidence="1" id="KW-0472">Membrane</keyword>
<sequence>MPGSNGAARRPLLPMHSAGPYSTYRLFEWCMATMMVLIAFTLAMPGDTMERNALKPIAEMGFSEANMALIFGCAGSVRVMALFLNGYINNVRVGPKGAYARAVGAGVGCLIMGQFAMALIYDAFNVAHAPSFVIPVFGTLAGFEAISVYIAVLDGVSRKSRIGKALAALEEVRG</sequence>
<comment type="caution">
    <text evidence="2">The sequence shown here is derived from an EMBL/GenBank/DDBJ whole genome shotgun (WGS) entry which is preliminary data.</text>
</comment>
<feature type="transmembrane region" description="Helical" evidence="1">
    <location>
        <begin position="99"/>
        <end position="120"/>
    </location>
</feature>
<feature type="transmembrane region" description="Helical" evidence="1">
    <location>
        <begin position="65"/>
        <end position="87"/>
    </location>
</feature>
<evidence type="ECO:0000313" key="2">
    <source>
        <dbReference type="EMBL" id="OHV17753.1"/>
    </source>
</evidence>
<accession>A0A1S1P449</accession>
<feature type="transmembrane region" description="Helical" evidence="1">
    <location>
        <begin position="26"/>
        <end position="45"/>
    </location>
</feature>
<organism evidence="2 3">
    <name type="scientific">Methylorubrum extorquens</name>
    <name type="common">Methylobacterium dichloromethanicum</name>
    <name type="synonym">Methylobacterium extorquens</name>
    <dbReference type="NCBI Taxonomy" id="408"/>
    <lineage>
        <taxon>Bacteria</taxon>
        <taxon>Pseudomonadati</taxon>
        <taxon>Pseudomonadota</taxon>
        <taxon>Alphaproteobacteria</taxon>
        <taxon>Hyphomicrobiales</taxon>
        <taxon>Methylobacteriaceae</taxon>
        <taxon>Methylorubrum</taxon>
    </lineage>
</organism>
<reference evidence="2 3" key="1">
    <citation type="submission" date="2016-10" db="EMBL/GenBank/DDBJ databases">
        <title>Draft genome sequence of Methylobacterium extorquens CP3, a seed endophyte of Crotalaria pumila with plant growth-promoting and metal tolerance properties.</title>
        <authorList>
            <person name="Sanchez-Lopez A.S."/>
            <person name="Van Hamme J.D."/>
            <person name="Thijs S."/>
            <person name="Mcammond B.M."/>
            <person name="Stevens V."/>
            <person name="Gonzalez-Chavez M.D.C."/>
            <person name="Vangronsveld J."/>
        </authorList>
    </citation>
    <scope>NUCLEOTIDE SEQUENCE [LARGE SCALE GENOMIC DNA]</scope>
    <source>
        <strain evidence="2 3">CP3</strain>
    </source>
</reference>
<feature type="transmembrane region" description="Helical" evidence="1">
    <location>
        <begin position="132"/>
        <end position="152"/>
    </location>
</feature>
<keyword evidence="1" id="KW-1133">Transmembrane helix</keyword>
<dbReference type="AlphaFoldDB" id="A0A1S1P449"/>
<evidence type="ECO:0000256" key="1">
    <source>
        <dbReference type="SAM" id="Phobius"/>
    </source>
</evidence>
<gene>
    <name evidence="2" type="ORF">BK022_03600</name>
</gene>
<keyword evidence="1" id="KW-0812">Transmembrane</keyword>
<name>A0A1S1P449_METEX</name>
<proteinExistence type="predicted"/>
<evidence type="ECO:0000313" key="3">
    <source>
        <dbReference type="Proteomes" id="UP000180215"/>
    </source>
</evidence>
<protein>
    <submittedName>
        <fullName evidence="2">Uncharacterized protein</fullName>
    </submittedName>
</protein>
<dbReference type="Proteomes" id="UP000180215">
    <property type="component" value="Unassembled WGS sequence"/>
</dbReference>
<dbReference type="EMBL" id="MNAO01000022">
    <property type="protein sequence ID" value="OHV17753.1"/>
    <property type="molecule type" value="Genomic_DNA"/>
</dbReference>